<evidence type="ECO:0000256" key="1">
    <source>
        <dbReference type="SAM" id="MobiDB-lite"/>
    </source>
</evidence>
<organism evidence="3 4">
    <name type="scientific">Mesorhizobium marinum</name>
    <dbReference type="NCBI Taxonomy" id="3228790"/>
    <lineage>
        <taxon>Bacteria</taxon>
        <taxon>Pseudomonadati</taxon>
        <taxon>Pseudomonadota</taxon>
        <taxon>Alphaproteobacteria</taxon>
        <taxon>Hyphomicrobiales</taxon>
        <taxon>Phyllobacteriaceae</taxon>
        <taxon>Mesorhizobium</taxon>
    </lineage>
</organism>
<reference evidence="3 4" key="1">
    <citation type="submission" date="2024-06" db="EMBL/GenBank/DDBJ databases">
        <authorList>
            <person name="Tuo L."/>
        </authorList>
    </citation>
    <scope>NUCLEOTIDE SEQUENCE [LARGE SCALE GENOMIC DNA]</scope>
    <source>
        <strain evidence="3 4">ZMM04-5</strain>
    </source>
</reference>
<dbReference type="InterPro" id="IPR041966">
    <property type="entry name" value="LOTUS-like"/>
</dbReference>
<dbReference type="PANTHER" id="PTHR35811">
    <property type="entry name" value="SLR1870 PROTEIN"/>
    <property type="match status" value="1"/>
</dbReference>
<dbReference type="Proteomes" id="UP001556196">
    <property type="component" value="Unassembled WGS sequence"/>
</dbReference>
<protein>
    <submittedName>
        <fullName evidence="3">NYN domain-containing protein</fullName>
    </submittedName>
</protein>
<dbReference type="CDD" id="cd11297">
    <property type="entry name" value="PIN_LabA-like_N_1"/>
    <property type="match status" value="1"/>
</dbReference>
<sequence>MPNEARPDRLAVLIDADNVPAAIVEGLFEDIAKYGTASVRRIYGDFSTTQLKAWEKVLAKHAIIPHQQFAYTKGKNASDITMVIDAMDLLHSGRFDGFCLVSSDSDFTRLASRIREEGMDVYGFGAQKTPESFRQACSRFIYTENLRPEEPRTAPGSQATARSLQPPSAAVPIISKVIDEMDSEDGWVSLGGVGTRLANLVSDFDPRTFGFRKLSDLVRRTEAFEIDHPSGGSLRVRLKPAAAKPGRARKKS</sequence>
<dbReference type="Gene3D" id="3.40.50.1010">
    <property type="entry name" value="5'-nuclease"/>
    <property type="match status" value="1"/>
</dbReference>
<dbReference type="PANTHER" id="PTHR35811:SF1">
    <property type="entry name" value="HTH OST-TYPE DOMAIN-CONTAINING PROTEIN"/>
    <property type="match status" value="1"/>
</dbReference>
<evidence type="ECO:0000259" key="2">
    <source>
        <dbReference type="PROSITE" id="PS51644"/>
    </source>
</evidence>
<feature type="region of interest" description="Disordered" evidence="1">
    <location>
        <begin position="147"/>
        <end position="167"/>
    </location>
</feature>
<feature type="domain" description="HTH OST-type" evidence="2">
    <location>
        <begin position="166"/>
        <end position="240"/>
    </location>
</feature>
<dbReference type="Pfam" id="PF12872">
    <property type="entry name" value="OST-HTH"/>
    <property type="match status" value="1"/>
</dbReference>
<dbReference type="RefSeq" id="WP_367722225.1">
    <property type="nucleotide sequence ID" value="NZ_JBFOCI010000001.1"/>
</dbReference>
<dbReference type="EMBL" id="JBFOCI010000001">
    <property type="protein sequence ID" value="MEW9805182.1"/>
    <property type="molecule type" value="Genomic_DNA"/>
</dbReference>
<feature type="compositionally biased region" description="Polar residues" evidence="1">
    <location>
        <begin position="155"/>
        <end position="166"/>
    </location>
</feature>
<accession>A0ABV3QWZ6</accession>
<evidence type="ECO:0000313" key="3">
    <source>
        <dbReference type="EMBL" id="MEW9805182.1"/>
    </source>
</evidence>
<dbReference type="InterPro" id="IPR025605">
    <property type="entry name" value="OST-HTH/LOTUS_dom"/>
</dbReference>
<gene>
    <name evidence="3" type="ORF">ABUE31_04175</name>
</gene>
<evidence type="ECO:0000313" key="4">
    <source>
        <dbReference type="Proteomes" id="UP001556196"/>
    </source>
</evidence>
<dbReference type="CDD" id="cd10146">
    <property type="entry name" value="LabA_like_C"/>
    <property type="match status" value="1"/>
</dbReference>
<proteinExistence type="predicted"/>
<dbReference type="InterPro" id="IPR021139">
    <property type="entry name" value="NYN"/>
</dbReference>
<dbReference type="Gene3D" id="3.30.420.610">
    <property type="entry name" value="LOTUS domain-like"/>
    <property type="match status" value="1"/>
</dbReference>
<name>A0ABV3QWZ6_9HYPH</name>
<dbReference type="PROSITE" id="PS51644">
    <property type="entry name" value="HTH_OST"/>
    <property type="match status" value="1"/>
</dbReference>
<comment type="caution">
    <text evidence="3">The sequence shown here is derived from an EMBL/GenBank/DDBJ whole genome shotgun (WGS) entry which is preliminary data.</text>
</comment>
<keyword evidence="4" id="KW-1185">Reference proteome</keyword>
<dbReference type="Pfam" id="PF01936">
    <property type="entry name" value="NYN"/>
    <property type="match status" value="1"/>
</dbReference>